<evidence type="ECO:0000313" key="1">
    <source>
        <dbReference type="EMBL" id="KXA43904.1"/>
    </source>
</evidence>
<organism evidence="1 2">
    <name type="scientific">Prevotella corporis</name>
    <dbReference type="NCBI Taxonomy" id="28128"/>
    <lineage>
        <taxon>Bacteria</taxon>
        <taxon>Pseudomonadati</taxon>
        <taxon>Bacteroidota</taxon>
        <taxon>Bacteroidia</taxon>
        <taxon>Bacteroidales</taxon>
        <taxon>Prevotellaceae</taxon>
        <taxon>Prevotella</taxon>
    </lineage>
</organism>
<gene>
    <name evidence="1" type="ORF">HMPREF3226_00350</name>
</gene>
<evidence type="ECO:0000313" key="2">
    <source>
        <dbReference type="Proteomes" id="UP000070533"/>
    </source>
</evidence>
<comment type="caution">
    <text evidence="1">The sequence shown here is derived from an EMBL/GenBank/DDBJ whole genome shotgun (WGS) entry which is preliminary data.</text>
</comment>
<reference evidence="2" key="1">
    <citation type="submission" date="2016-01" db="EMBL/GenBank/DDBJ databases">
        <authorList>
            <person name="Mitreva M."/>
            <person name="Pepin K.H."/>
            <person name="Mihindukulasuriya K.A."/>
            <person name="Fulton R."/>
            <person name="Fronick C."/>
            <person name="O'Laughlin M."/>
            <person name="Miner T."/>
            <person name="Herter B."/>
            <person name="Rosa B.A."/>
            <person name="Cordes M."/>
            <person name="Tomlinson C."/>
            <person name="Wollam A."/>
            <person name="Palsikar V.B."/>
            <person name="Mardis E.R."/>
            <person name="Wilson R.K."/>
        </authorList>
    </citation>
    <scope>NUCLEOTIDE SEQUENCE [LARGE SCALE GENOMIC DNA]</scope>
    <source>
        <strain evidence="2">MJR7716</strain>
    </source>
</reference>
<dbReference type="Proteomes" id="UP000070533">
    <property type="component" value="Unassembled WGS sequence"/>
</dbReference>
<proteinExistence type="predicted"/>
<name>A0A133QM13_9BACT</name>
<protein>
    <submittedName>
        <fullName evidence="1">Uncharacterized protein</fullName>
    </submittedName>
</protein>
<dbReference type="EMBL" id="LRQG01000013">
    <property type="protein sequence ID" value="KXA43904.1"/>
    <property type="molecule type" value="Genomic_DNA"/>
</dbReference>
<sequence length="44" mass="5135">MSWKCCSSCHYCIFQKPVETSGKTEAEKNANIYSDFSLRFNNYC</sequence>
<dbReference type="AlphaFoldDB" id="A0A133QM13"/>
<accession>A0A133QM13</accession>
<keyword evidence="2" id="KW-1185">Reference proteome</keyword>